<accession>K1PYD7</accession>
<dbReference type="InterPro" id="IPR029004">
    <property type="entry name" value="Ribosomal_eL28/Mak16"/>
</dbReference>
<dbReference type="FunFam" id="3.30.390.110:FF:000002">
    <property type="entry name" value="60S ribosomal protein L28"/>
    <property type="match status" value="1"/>
</dbReference>
<evidence type="ECO:0000256" key="5">
    <source>
        <dbReference type="ARBA" id="ARBA00035330"/>
    </source>
</evidence>
<comment type="similarity">
    <text evidence="1">Belongs to the eukaryotic ribosomal protein eL28 family.</text>
</comment>
<feature type="domain" description="Ribosomal eL28/Mak16" evidence="6">
    <location>
        <begin position="269"/>
        <end position="384"/>
    </location>
</feature>
<organism evidence="7">
    <name type="scientific">Magallana gigas</name>
    <name type="common">Pacific oyster</name>
    <name type="synonym">Crassostrea gigas</name>
    <dbReference type="NCBI Taxonomy" id="29159"/>
    <lineage>
        <taxon>Eukaryota</taxon>
        <taxon>Metazoa</taxon>
        <taxon>Spiralia</taxon>
        <taxon>Lophotrochozoa</taxon>
        <taxon>Mollusca</taxon>
        <taxon>Bivalvia</taxon>
        <taxon>Autobranchia</taxon>
        <taxon>Pteriomorphia</taxon>
        <taxon>Ostreida</taxon>
        <taxon>Ostreoidea</taxon>
        <taxon>Ostreidae</taxon>
        <taxon>Magallana</taxon>
    </lineage>
</organism>
<protein>
    <recommendedName>
        <fullName evidence="4">Large ribosomal subunit protein eL28</fullName>
    </recommendedName>
    <alternativeName>
        <fullName evidence="5">60S ribosomal protein L28</fullName>
    </alternativeName>
</protein>
<reference evidence="7" key="1">
    <citation type="journal article" date="2012" name="Nature">
        <title>The oyster genome reveals stress adaptation and complexity of shell formation.</title>
        <authorList>
            <person name="Zhang G."/>
            <person name="Fang X."/>
            <person name="Guo X."/>
            <person name="Li L."/>
            <person name="Luo R."/>
            <person name="Xu F."/>
            <person name="Yang P."/>
            <person name="Zhang L."/>
            <person name="Wang X."/>
            <person name="Qi H."/>
            <person name="Xiong Z."/>
            <person name="Que H."/>
            <person name="Xie Y."/>
            <person name="Holland P.W."/>
            <person name="Paps J."/>
            <person name="Zhu Y."/>
            <person name="Wu F."/>
            <person name="Chen Y."/>
            <person name="Wang J."/>
            <person name="Peng C."/>
            <person name="Meng J."/>
            <person name="Yang L."/>
            <person name="Liu J."/>
            <person name="Wen B."/>
            <person name="Zhang N."/>
            <person name="Huang Z."/>
            <person name="Zhu Q."/>
            <person name="Feng Y."/>
            <person name="Mount A."/>
            <person name="Hedgecock D."/>
            <person name="Xu Z."/>
            <person name="Liu Y."/>
            <person name="Domazet-Loso T."/>
            <person name="Du Y."/>
            <person name="Sun X."/>
            <person name="Zhang S."/>
            <person name="Liu B."/>
            <person name="Cheng P."/>
            <person name="Jiang X."/>
            <person name="Li J."/>
            <person name="Fan D."/>
            <person name="Wang W."/>
            <person name="Fu W."/>
            <person name="Wang T."/>
            <person name="Wang B."/>
            <person name="Zhang J."/>
            <person name="Peng Z."/>
            <person name="Li Y."/>
            <person name="Li N."/>
            <person name="Wang J."/>
            <person name="Chen M."/>
            <person name="He Y."/>
            <person name="Tan F."/>
            <person name="Song X."/>
            <person name="Zheng Q."/>
            <person name="Huang R."/>
            <person name="Yang H."/>
            <person name="Du X."/>
            <person name="Chen L."/>
            <person name="Yang M."/>
            <person name="Gaffney P.M."/>
            <person name="Wang S."/>
            <person name="Luo L."/>
            <person name="She Z."/>
            <person name="Ming Y."/>
            <person name="Huang W."/>
            <person name="Zhang S."/>
            <person name="Huang B."/>
            <person name="Zhang Y."/>
            <person name="Qu T."/>
            <person name="Ni P."/>
            <person name="Miao G."/>
            <person name="Wang J."/>
            <person name="Wang Q."/>
            <person name="Steinberg C.E."/>
            <person name="Wang H."/>
            <person name="Li N."/>
            <person name="Qian L."/>
            <person name="Zhang G."/>
            <person name="Li Y."/>
            <person name="Yang H."/>
            <person name="Liu X."/>
            <person name="Wang J."/>
            <person name="Yin Y."/>
            <person name="Wang J."/>
        </authorList>
    </citation>
    <scope>NUCLEOTIDE SEQUENCE [LARGE SCALE GENOMIC DNA]</scope>
    <source>
        <strain evidence="7">05x7-T-G4-1.051#20</strain>
    </source>
</reference>
<keyword evidence="2 7" id="KW-0689">Ribosomal protein</keyword>
<dbReference type="GO" id="GO:0005840">
    <property type="term" value="C:ribosome"/>
    <property type="evidence" value="ECO:0007669"/>
    <property type="project" value="UniProtKB-KW"/>
</dbReference>
<dbReference type="InterPro" id="IPR002672">
    <property type="entry name" value="Ribosomal_eL28"/>
</dbReference>
<evidence type="ECO:0000256" key="4">
    <source>
        <dbReference type="ARBA" id="ARBA00035223"/>
    </source>
</evidence>
<sequence length="398" mass="45094">MRCLKNEIIEQNKAFNVKDDVYFEKYTENYHSNTSNVYTPQKTTLLEKLTKGHHLTTSTASIPRVTTNITVSFSKSESTPSANSANYVSQPYLWRPHLRIDTLLMSTSDDVTASKIKASCNKGDKLVQVSGYGQAYFNTTNVKLLKESLQGSPIFCMWKNGCKLKIVSVDLDRKYDSLSLKNKDRSFDIKEGSKIVMPITNLDYVRLEFTSFRPRNRMGCLTSAYKGFLFCMKLVENTQQHVGRICDEVMDNVAVKIWKLHTDMASPDLQWLIIRNNSSFLLKGNGQTYSREQNNLKSKNSFRYNGLVNRQTVGVVPAKDGKGVVLVTKKSKAGKRPGSSYNKVELKRGSRQTFSTIRKTLRNNSYRKDLKMAAVRRASALLKSQKPVVVKKSGLKSK</sequence>
<evidence type="ECO:0000256" key="2">
    <source>
        <dbReference type="ARBA" id="ARBA00022980"/>
    </source>
</evidence>
<proteinExistence type="inferred from homology"/>
<keyword evidence="3" id="KW-0687">Ribonucleoprotein</keyword>
<gene>
    <name evidence="7" type="ORF">CGI_10003829</name>
</gene>
<dbReference type="EMBL" id="JH816832">
    <property type="protein sequence ID" value="EKC21535.1"/>
    <property type="molecule type" value="Genomic_DNA"/>
</dbReference>
<dbReference type="InParanoid" id="K1PYD7"/>
<evidence type="ECO:0000256" key="3">
    <source>
        <dbReference type="ARBA" id="ARBA00023274"/>
    </source>
</evidence>
<dbReference type="GO" id="GO:0006412">
    <property type="term" value="P:translation"/>
    <property type="evidence" value="ECO:0007669"/>
    <property type="project" value="InterPro"/>
</dbReference>
<dbReference type="GO" id="GO:0003735">
    <property type="term" value="F:structural constituent of ribosome"/>
    <property type="evidence" value="ECO:0007669"/>
    <property type="project" value="InterPro"/>
</dbReference>
<dbReference type="Pfam" id="PF01778">
    <property type="entry name" value="Ribosomal_L28e"/>
    <property type="match status" value="1"/>
</dbReference>
<evidence type="ECO:0000259" key="6">
    <source>
        <dbReference type="Pfam" id="PF01778"/>
    </source>
</evidence>
<name>K1PYD7_MAGGI</name>
<dbReference type="HOGENOM" id="CLU_693084_0_0_1"/>
<dbReference type="Gene3D" id="3.30.390.110">
    <property type="match status" value="1"/>
</dbReference>
<dbReference type="PANTHER" id="PTHR10544">
    <property type="entry name" value="60S RIBOSOMAL PROTEIN L28"/>
    <property type="match status" value="1"/>
</dbReference>
<evidence type="ECO:0000256" key="1">
    <source>
        <dbReference type="ARBA" id="ARBA00007926"/>
    </source>
</evidence>
<dbReference type="GO" id="GO:1990904">
    <property type="term" value="C:ribonucleoprotein complex"/>
    <property type="evidence" value="ECO:0007669"/>
    <property type="project" value="UniProtKB-KW"/>
</dbReference>
<evidence type="ECO:0000313" key="7">
    <source>
        <dbReference type="EMBL" id="EKC21535.1"/>
    </source>
</evidence>
<dbReference type="AlphaFoldDB" id="K1PYD7"/>